<protein>
    <submittedName>
        <fullName evidence="2">Uncharacterized protein</fullName>
    </submittedName>
</protein>
<accession>A0A0U3H0K0</accession>
<gene>
    <name evidence="1" type="ORF">ATY89_09730</name>
    <name evidence="2" type="ORF">ATZ20_01285</name>
</gene>
<dbReference type="Proteomes" id="UP000065473">
    <property type="component" value="Chromosome"/>
</dbReference>
<dbReference type="EMBL" id="CP013695">
    <property type="protein sequence ID" value="ALU30902.1"/>
    <property type="molecule type" value="Genomic_DNA"/>
</dbReference>
<dbReference type="AlphaFoldDB" id="A0A0U3H0K0"/>
<evidence type="ECO:0000313" key="1">
    <source>
        <dbReference type="EMBL" id="ALU30187.1"/>
    </source>
</evidence>
<evidence type="ECO:0000313" key="2">
    <source>
        <dbReference type="EMBL" id="ALU30902.1"/>
    </source>
</evidence>
<dbReference type="SUPFAM" id="SSF55961">
    <property type="entry name" value="Bet v1-like"/>
    <property type="match status" value="1"/>
</dbReference>
<evidence type="ECO:0000313" key="3">
    <source>
        <dbReference type="Proteomes" id="UP000060043"/>
    </source>
</evidence>
<dbReference type="EMBL" id="CP013694">
    <property type="protein sequence ID" value="ALU30187.1"/>
    <property type="molecule type" value="Genomic_DNA"/>
</dbReference>
<dbReference type="GeneID" id="14552169"/>
<dbReference type="PaxDb" id="1435377-SUSAZ_07950"/>
<dbReference type="STRING" id="1435377.SUSAZ_07950"/>
<dbReference type="Proteomes" id="UP000060043">
    <property type="component" value="Chromosome"/>
</dbReference>
<organism evidence="2 3">
    <name type="scientific">Sulfolobus acidocaldarius</name>
    <dbReference type="NCBI Taxonomy" id="2285"/>
    <lineage>
        <taxon>Archaea</taxon>
        <taxon>Thermoproteota</taxon>
        <taxon>Thermoprotei</taxon>
        <taxon>Sulfolobales</taxon>
        <taxon>Sulfolobaceae</taxon>
        <taxon>Sulfolobus</taxon>
    </lineage>
</organism>
<name>A0A0U3H0K0_9CREN</name>
<reference evidence="3 4" key="1">
    <citation type="submission" date="2015-12" db="EMBL/GenBank/DDBJ databases">
        <title>A stable core within a dynamic pangenome in Sulfolobus acidocaldarius.</title>
        <authorList>
            <person name="Anderson R."/>
            <person name="Kouris A."/>
            <person name="Seward C."/>
            <person name="Campbell K."/>
            <person name="Whitaker R."/>
        </authorList>
    </citation>
    <scope>NUCLEOTIDE SEQUENCE [LARGE SCALE GENOMIC DNA]</scope>
    <source>
        <strain evidence="1 4">GG12-C01-09</strain>
        <strain evidence="2 3">NG05B_CO5_07</strain>
    </source>
</reference>
<evidence type="ECO:0000313" key="4">
    <source>
        <dbReference type="Proteomes" id="UP000065473"/>
    </source>
</evidence>
<sequence>MLNVKEVDLTKVDGDKRFAILSAFLTVRPIIQLKADDDDSIVRIFELCQLLSYPFKESVGEDGVTTFEIRRKKDLPKDLPSSMTDVTVPFKPEKIASKLGTPTILTSFIPELVSVRRVAPKSYMFKIKTYGEIPFVIYKVKTPTPRYIIRYFGYDTKLFGQFLLRIEFVISKAKGGSRVVMTETYKRAFGAEGAIRKHLSLFRDKMSSVLF</sequence>
<dbReference type="RefSeq" id="WP_011278490.1">
    <property type="nucleotide sequence ID" value="NZ_BHWZ01000004.1"/>
</dbReference>
<proteinExistence type="predicted"/>